<dbReference type="GO" id="GO:0005524">
    <property type="term" value="F:ATP binding"/>
    <property type="evidence" value="ECO:0007669"/>
    <property type="project" value="UniProtKB-KW"/>
</dbReference>
<evidence type="ECO:0000256" key="11">
    <source>
        <dbReference type="ARBA" id="ARBA00032441"/>
    </source>
</evidence>
<keyword evidence="5" id="KW-0819">tRNA processing</keyword>
<proteinExistence type="inferred from homology"/>
<dbReference type="InterPro" id="IPR000182">
    <property type="entry name" value="GNAT_dom"/>
</dbReference>
<keyword evidence="6" id="KW-0479">Metal-binding</keyword>
<comment type="function">
    <text evidence="10">Required for the formation of a threonylcarbamoyl group on adenosine at position 37 (t(6)A37) in tRNAs that read codons beginning with adenine. Is involved in the transfer of the threonylcarbamoyl moiety of threonylcarbamoyl-AMP (TC-AMP) to the N6 group of A37, together with TsaD and TsaB. TsaE seems to play an indirect role in the t(6)A biosynthesis pathway, possibly in regulating the core enzymatic function of TsaD.</text>
</comment>
<accession>A0A1H1T0C1</accession>
<dbReference type="PANTHER" id="PTHR33540:SF2">
    <property type="entry name" value="TRNA THREONYLCARBAMOYLADENOSINE BIOSYNTHESIS PROTEIN TSAE"/>
    <property type="match status" value="1"/>
</dbReference>
<dbReference type="SUPFAM" id="SSF52540">
    <property type="entry name" value="P-loop containing nucleoside triphosphate hydrolases"/>
    <property type="match status" value="1"/>
</dbReference>
<feature type="domain" description="N-acetyltransferase" evidence="12">
    <location>
        <begin position="26"/>
        <end position="171"/>
    </location>
</feature>
<dbReference type="Pfam" id="PF02367">
    <property type="entry name" value="TsaE"/>
    <property type="match status" value="1"/>
</dbReference>
<dbReference type="PROSITE" id="PS51186">
    <property type="entry name" value="GNAT"/>
    <property type="match status" value="1"/>
</dbReference>
<dbReference type="InterPro" id="IPR003442">
    <property type="entry name" value="T6A_TsaE"/>
</dbReference>
<evidence type="ECO:0000256" key="7">
    <source>
        <dbReference type="ARBA" id="ARBA00022741"/>
    </source>
</evidence>
<dbReference type="GO" id="GO:0005737">
    <property type="term" value="C:cytoplasm"/>
    <property type="evidence" value="ECO:0007669"/>
    <property type="project" value="UniProtKB-SubCell"/>
</dbReference>
<dbReference type="PANTHER" id="PTHR33540">
    <property type="entry name" value="TRNA THREONYLCARBAMOYLADENOSINE BIOSYNTHESIS PROTEIN TSAE"/>
    <property type="match status" value="1"/>
</dbReference>
<evidence type="ECO:0000313" key="14">
    <source>
        <dbReference type="Proteomes" id="UP000198859"/>
    </source>
</evidence>
<dbReference type="EMBL" id="LT629757">
    <property type="protein sequence ID" value="SDS53715.1"/>
    <property type="molecule type" value="Genomic_DNA"/>
</dbReference>
<dbReference type="AlphaFoldDB" id="A0A1H1T0C1"/>
<evidence type="ECO:0000256" key="2">
    <source>
        <dbReference type="ARBA" id="ARBA00007599"/>
    </source>
</evidence>
<name>A0A1H1T0C1_9ACTN</name>
<keyword evidence="8" id="KW-0067">ATP-binding</keyword>
<reference evidence="14" key="1">
    <citation type="submission" date="2016-10" db="EMBL/GenBank/DDBJ databases">
        <authorList>
            <person name="Varghese N."/>
            <person name="Submissions S."/>
        </authorList>
    </citation>
    <scope>NUCLEOTIDE SEQUENCE [LARGE SCALE GENOMIC DNA]</scope>
    <source>
        <strain evidence="14">DSM 22127</strain>
    </source>
</reference>
<evidence type="ECO:0000313" key="13">
    <source>
        <dbReference type="EMBL" id="SDS53715.1"/>
    </source>
</evidence>
<dbReference type="GO" id="GO:0002949">
    <property type="term" value="P:tRNA threonylcarbamoyladenosine modification"/>
    <property type="evidence" value="ECO:0007669"/>
    <property type="project" value="InterPro"/>
</dbReference>
<dbReference type="GO" id="GO:0016747">
    <property type="term" value="F:acyltransferase activity, transferring groups other than amino-acyl groups"/>
    <property type="evidence" value="ECO:0007669"/>
    <property type="project" value="InterPro"/>
</dbReference>
<dbReference type="GO" id="GO:0046872">
    <property type="term" value="F:metal ion binding"/>
    <property type="evidence" value="ECO:0007669"/>
    <property type="project" value="UniProtKB-KW"/>
</dbReference>
<gene>
    <name evidence="13" type="ORF">SAMN04488570_2104</name>
</gene>
<evidence type="ECO:0000259" key="12">
    <source>
        <dbReference type="PROSITE" id="PS51186"/>
    </source>
</evidence>
<dbReference type="NCBIfam" id="TIGR00150">
    <property type="entry name" value="T6A_YjeE"/>
    <property type="match status" value="1"/>
</dbReference>
<comment type="similarity">
    <text evidence="2">Belongs to the TsaE family.</text>
</comment>
<evidence type="ECO:0000256" key="9">
    <source>
        <dbReference type="ARBA" id="ARBA00022842"/>
    </source>
</evidence>
<evidence type="ECO:0000256" key="10">
    <source>
        <dbReference type="ARBA" id="ARBA00024908"/>
    </source>
</evidence>
<evidence type="ECO:0000256" key="8">
    <source>
        <dbReference type="ARBA" id="ARBA00022840"/>
    </source>
</evidence>
<dbReference type="CDD" id="cd04301">
    <property type="entry name" value="NAT_SF"/>
    <property type="match status" value="1"/>
</dbReference>
<evidence type="ECO:0000256" key="4">
    <source>
        <dbReference type="ARBA" id="ARBA00022490"/>
    </source>
</evidence>
<evidence type="ECO:0000256" key="5">
    <source>
        <dbReference type="ARBA" id="ARBA00022694"/>
    </source>
</evidence>
<dbReference type="SUPFAM" id="SSF55729">
    <property type="entry name" value="Acyl-CoA N-acyltransferases (Nat)"/>
    <property type="match status" value="1"/>
</dbReference>
<evidence type="ECO:0000256" key="3">
    <source>
        <dbReference type="ARBA" id="ARBA00019010"/>
    </source>
</evidence>
<dbReference type="STRING" id="642780.SAMN04488570_2104"/>
<comment type="subcellular location">
    <subcellularLocation>
        <location evidence="1">Cytoplasm</location>
    </subcellularLocation>
</comment>
<keyword evidence="14" id="KW-1185">Reference proteome</keyword>
<dbReference type="Gene3D" id="3.40.630.30">
    <property type="match status" value="1"/>
</dbReference>
<organism evidence="13 14">
    <name type="scientific">Nocardioides scoriae</name>
    <dbReference type="NCBI Taxonomy" id="642780"/>
    <lineage>
        <taxon>Bacteria</taxon>
        <taxon>Bacillati</taxon>
        <taxon>Actinomycetota</taxon>
        <taxon>Actinomycetes</taxon>
        <taxon>Propionibacteriales</taxon>
        <taxon>Nocardioidaceae</taxon>
        <taxon>Nocardioides</taxon>
    </lineage>
</organism>
<protein>
    <recommendedName>
        <fullName evidence="3">tRNA threonylcarbamoyladenosine biosynthesis protein TsaE</fullName>
    </recommendedName>
    <alternativeName>
        <fullName evidence="11">t(6)A37 threonylcarbamoyladenosine biosynthesis protein TsaE</fullName>
    </alternativeName>
</protein>
<dbReference type="Pfam" id="PF00583">
    <property type="entry name" value="Acetyltransf_1"/>
    <property type="match status" value="1"/>
</dbReference>
<sequence length="319" mass="34339">MSEHPATARPATGRLSEPVIDPVDGLVIREVDGSRAADVLAVVHEAFGARPPLDPPATALDETVESVRAALDAHGGLLAEHDGVPVGVLLFELRGRMLGLRRVGVRSRARGLGVAHRLSARAMRIAAERHFGGIELEARVELPQTVAMWARYGFVEAGRNGNRLTMLKLLPIERTLPTPEDTRAFGGWIASLLRPGDMVILSGDLGAGKTTLTQGLGEGLGVRGPVTSPTFVIARVHPSLVDGPPLIHVDAYRLGESAELDDLDLDTDVETAVTVVEWGRGLAEGLAHSRLELELTRADDDVRRLRLTPVGPRWRELVF</sequence>
<evidence type="ECO:0000256" key="6">
    <source>
        <dbReference type="ARBA" id="ARBA00022723"/>
    </source>
</evidence>
<dbReference type="RefSeq" id="WP_231916822.1">
    <property type="nucleotide sequence ID" value="NZ_LT629757.1"/>
</dbReference>
<keyword evidence="4" id="KW-0963">Cytoplasm</keyword>
<dbReference type="Proteomes" id="UP000198859">
    <property type="component" value="Chromosome I"/>
</dbReference>
<dbReference type="InterPro" id="IPR027417">
    <property type="entry name" value="P-loop_NTPase"/>
</dbReference>
<keyword evidence="9" id="KW-0460">Magnesium</keyword>
<keyword evidence="7" id="KW-0547">Nucleotide-binding</keyword>
<dbReference type="InterPro" id="IPR016181">
    <property type="entry name" value="Acyl_CoA_acyltransferase"/>
</dbReference>
<evidence type="ECO:0000256" key="1">
    <source>
        <dbReference type="ARBA" id="ARBA00004496"/>
    </source>
</evidence>
<dbReference type="Gene3D" id="3.40.50.300">
    <property type="entry name" value="P-loop containing nucleotide triphosphate hydrolases"/>
    <property type="match status" value="1"/>
</dbReference>